<evidence type="ECO:0000313" key="14">
    <source>
        <dbReference type="EMBL" id="MBC3810526.1"/>
    </source>
</evidence>
<dbReference type="HAMAP" id="MF_01987">
    <property type="entry name" value="Ribokinase"/>
    <property type="match status" value="1"/>
</dbReference>
<evidence type="ECO:0000256" key="10">
    <source>
        <dbReference type="ARBA" id="ARBA00022958"/>
    </source>
</evidence>
<feature type="binding site" evidence="12">
    <location>
        <begin position="40"/>
        <end position="44"/>
    </location>
    <ligand>
        <name>substrate</name>
    </ligand>
</feature>
<keyword evidence="7 12" id="KW-0418">Kinase</keyword>
<evidence type="ECO:0000256" key="12">
    <source>
        <dbReference type="HAMAP-Rule" id="MF_01987"/>
    </source>
</evidence>
<evidence type="ECO:0000256" key="11">
    <source>
        <dbReference type="ARBA" id="ARBA00023277"/>
    </source>
</evidence>
<feature type="binding site" evidence="12">
    <location>
        <position position="141"/>
    </location>
    <ligand>
        <name>substrate</name>
    </ligand>
</feature>
<comment type="caution">
    <text evidence="14">The sequence shown here is derived from an EMBL/GenBank/DDBJ whole genome shotgun (WGS) entry which is preliminary data.</text>
</comment>
<feature type="binding site" evidence="12">
    <location>
        <position position="185"/>
    </location>
    <ligand>
        <name>ATP</name>
        <dbReference type="ChEBI" id="CHEBI:30616"/>
    </ligand>
</feature>
<dbReference type="PANTHER" id="PTHR10584">
    <property type="entry name" value="SUGAR KINASE"/>
    <property type="match status" value="1"/>
</dbReference>
<comment type="similarity">
    <text evidence="12">Belongs to the carbohydrate kinase PfkB family. Ribokinase subfamily.</text>
</comment>
<feature type="active site" description="Proton acceptor" evidence="12">
    <location>
        <position position="253"/>
    </location>
</feature>
<evidence type="ECO:0000313" key="15">
    <source>
        <dbReference type="Proteomes" id="UP000637632"/>
    </source>
</evidence>
<feature type="binding site" evidence="12">
    <location>
        <position position="253"/>
    </location>
    <ligand>
        <name>substrate</name>
    </ligand>
</feature>
<feature type="binding site" evidence="12">
    <location>
        <position position="247"/>
    </location>
    <ligand>
        <name>K(+)</name>
        <dbReference type="ChEBI" id="CHEBI:29103"/>
    </ligand>
</feature>
<reference evidence="14 15" key="1">
    <citation type="submission" date="2020-08" db="EMBL/GenBank/DDBJ databases">
        <title>Novel species isolated from subtropical streams in China.</title>
        <authorList>
            <person name="Lu H."/>
        </authorList>
    </citation>
    <scope>NUCLEOTIDE SEQUENCE [LARGE SCALE GENOMIC DNA]</scope>
    <source>
        <strain evidence="14 15">CCTCC AB 2015119</strain>
    </source>
</reference>
<dbReference type="EMBL" id="JACOFT010000001">
    <property type="protein sequence ID" value="MBC3810526.1"/>
    <property type="molecule type" value="Genomic_DNA"/>
</dbReference>
<name>A0ABR6XDT4_9BURK</name>
<dbReference type="PROSITE" id="PS00584">
    <property type="entry name" value="PFKB_KINASES_2"/>
    <property type="match status" value="1"/>
</dbReference>
<feature type="binding site" evidence="12">
    <location>
        <position position="286"/>
    </location>
    <ligand>
        <name>K(+)</name>
        <dbReference type="ChEBI" id="CHEBI:29103"/>
    </ligand>
</feature>
<evidence type="ECO:0000256" key="2">
    <source>
        <dbReference type="ARBA" id="ARBA00012035"/>
    </source>
</evidence>
<gene>
    <name evidence="12 14" type="primary">rbsK</name>
    <name evidence="14" type="ORF">H8K26_03655</name>
</gene>
<feature type="binding site" evidence="12">
    <location>
        <begin position="252"/>
        <end position="253"/>
    </location>
    <ligand>
        <name>ATP</name>
        <dbReference type="ChEBI" id="CHEBI:30616"/>
    </ligand>
</feature>
<keyword evidence="9 12" id="KW-0460">Magnesium</keyword>
<feature type="binding site" evidence="12">
    <location>
        <position position="288"/>
    </location>
    <ligand>
        <name>K(+)</name>
        <dbReference type="ChEBI" id="CHEBI:29103"/>
    </ligand>
</feature>
<feature type="binding site" evidence="12">
    <location>
        <begin position="12"/>
        <end position="14"/>
    </location>
    <ligand>
        <name>substrate</name>
    </ligand>
</feature>
<comment type="activity regulation">
    <text evidence="12">Activated by a monovalent cation that binds near, but not in, the active site. The most likely occupant of the site in vivo is potassium. Ion binding induces a conformational change that may alter substrate affinity.</text>
</comment>
<comment type="similarity">
    <text evidence="1">Belongs to the carbohydrate kinase pfkB family.</text>
</comment>
<dbReference type="InterPro" id="IPR011877">
    <property type="entry name" value="Ribokinase"/>
</dbReference>
<comment type="subcellular location">
    <subcellularLocation>
        <location evidence="12">Cytoplasm</location>
    </subcellularLocation>
</comment>
<feature type="domain" description="Carbohydrate kinase PfkB" evidence="13">
    <location>
        <begin position="4"/>
        <end position="295"/>
    </location>
</feature>
<keyword evidence="5 12" id="KW-0479">Metal-binding</keyword>
<evidence type="ECO:0000256" key="5">
    <source>
        <dbReference type="ARBA" id="ARBA00022723"/>
    </source>
</evidence>
<keyword evidence="12" id="KW-0963">Cytoplasm</keyword>
<comment type="catalytic activity">
    <reaction evidence="12">
        <text>D-ribose + ATP = D-ribose 5-phosphate + ADP + H(+)</text>
        <dbReference type="Rhea" id="RHEA:13697"/>
        <dbReference type="ChEBI" id="CHEBI:15378"/>
        <dbReference type="ChEBI" id="CHEBI:30616"/>
        <dbReference type="ChEBI" id="CHEBI:47013"/>
        <dbReference type="ChEBI" id="CHEBI:78346"/>
        <dbReference type="ChEBI" id="CHEBI:456216"/>
        <dbReference type="EC" id="2.7.1.15"/>
    </reaction>
</comment>
<evidence type="ECO:0000256" key="8">
    <source>
        <dbReference type="ARBA" id="ARBA00022840"/>
    </source>
</evidence>
<evidence type="ECO:0000256" key="3">
    <source>
        <dbReference type="ARBA" id="ARBA00016943"/>
    </source>
</evidence>
<comment type="function">
    <text evidence="12">Catalyzes the phosphorylation of ribose at O-5 in a reaction requiring ATP and magnesium. The resulting D-ribose-5-phosphate can then be used either for sythesis of nucleotides, histidine, and tryptophan, or as a component of the pentose phosphate pathway.</text>
</comment>
<accession>A0ABR6XDT4</accession>
<keyword evidence="10 12" id="KW-0630">Potassium</keyword>
<keyword evidence="11 12" id="KW-0119">Carbohydrate metabolism</keyword>
<dbReference type="SUPFAM" id="SSF53613">
    <property type="entry name" value="Ribokinase-like"/>
    <property type="match status" value="1"/>
</dbReference>
<evidence type="ECO:0000256" key="6">
    <source>
        <dbReference type="ARBA" id="ARBA00022741"/>
    </source>
</evidence>
<dbReference type="NCBIfam" id="TIGR02152">
    <property type="entry name" value="D_ribokin_bact"/>
    <property type="match status" value="1"/>
</dbReference>
<keyword evidence="15" id="KW-1185">Reference proteome</keyword>
<keyword evidence="6 12" id="KW-0547">Nucleotide-binding</keyword>
<evidence type="ECO:0000256" key="1">
    <source>
        <dbReference type="ARBA" id="ARBA00005380"/>
    </source>
</evidence>
<organism evidence="14 15">
    <name type="scientific">Undibacterium aquatile</name>
    <dbReference type="NCBI Taxonomy" id="1537398"/>
    <lineage>
        <taxon>Bacteria</taxon>
        <taxon>Pseudomonadati</taxon>
        <taxon>Pseudomonadota</taxon>
        <taxon>Betaproteobacteria</taxon>
        <taxon>Burkholderiales</taxon>
        <taxon>Oxalobacteraceae</taxon>
        <taxon>Undibacterium</taxon>
    </lineage>
</organism>
<dbReference type="InterPro" id="IPR011611">
    <property type="entry name" value="PfkB_dom"/>
</dbReference>
<proteinExistence type="inferred from homology"/>
<dbReference type="Gene3D" id="3.40.1190.20">
    <property type="match status" value="1"/>
</dbReference>
<feature type="binding site" evidence="12">
    <location>
        <begin position="221"/>
        <end position="226"/>
    </location>
    <ligand>
        <name>ATP</name>
        <dbReference type="ChEBI" id="CHEBI:30616"/>
    </ligand>
</feature>
<dbReference type="InterPro" id="IPR002173">
    <property type="entry name" value="Carboh/pur_kinase_PfkB_CS"/>
</dbReference>
<protein>
    <recommendedName>
        <fullName evidence="3 12">Ribokinase</fullName>
        <shortName evidence="12">RK</shortName>
        <ecNumber evidence="2 12">2.7.1.15</ecNumber>
    </recommendedName>
</protein>
<comment type="cofactor">
    <cofactor evidence="12">
        <name>Mg(2+)</name>
        <dbReference type="ChEBI" id="CHEBI:18420"/>
    </cofactor>
    <text evidence="12">Requires a divalent cation, most likely magnesium in vivo, as an electrophilic catalyst to aid phosphoryl group transfer. It is the chelate of the metal and the nucleotide that is the actual substrate.</text>
</comment>
<evidence type="ECO:0000256" key="4">
    <source>
        <dbReference type="ARBA" id="ARBA00022679"/>
    </source>
</evidence>
<dbReference type="InterPro" id="IPR029056">
    <property type="entry name" value="Ribokinase-like"/>
</dbReference>
<evidence type="ECO:0000259" key="13">
    <source>
        <dbReference type="Pfam" id="PF00294"/>
    </source>
</evidence>
<sequence length="309" mass="31593">MKPRITVVGSVNMDLVFRTPRMPAVGETLLGHEFRQIPGGKGANQAVAAARQGADVSFIGAVGDDGFGDFSQQCLTKEGININHLARVAGVATGVAGILVEDNGSNSIVLAAGANATLNVNQIEAATSAIGAAQLLLCQLETPIATVTSAITIAHAQGVKVVLNPAPAQQLDPALLKQVDYLIVNETEASQLSGISVTSQASAQQASERLLDLGVGTVLLTMGGDGALITQTGSSEFIPAIKVDVVDTTAAGDTFVGAFAVGIANGLSVSDASREAQYTAALTVTKLGAQTSIPHRHEVLDFMKARKVA</sequence>
<dbReference type="EC" id="2.7.1.15" evidence="2 12"/>
<keyword evidence="8 12" id="KW-0067">ATP-binding</keyword>
<dbReference type="Proteomes" id="UP000637632">
    <property type="component" value="Unassembled WGS sequence"/>
</dbReference>
<feature type="binding site" evidence="12">
    <location>
        <position position="249"/>
    </location>
    <ligand>
        <name>K(+)</name>
        <dbReference type="ChEBI" id="CHEBI:29103"/>
    </ligand>
</feature>
<dbReference type="PRINTS" id="PR00990">
    <property type="entry name" value="RIBOKINASE"/>
</dbReference>
<feature type="binding site" evidence="12">
    <location>
        <position position="292"/>
    </location>
    <ligand>
        <name>K(+)</name>
        <dbReference type="ChEBI" id="CHEBI:29103"/>
    </ligand>
</feature>
<dbReference type="RefSeq" id="WP_190477379.1">
    <property type="nucleotide sequence ID" value="NZ_JACOFT010000001.1"/>
</dbReference>
<feature type="binding site" evidence="12">
    <location>
        <position position="283"/>
    </location>
    <ligand>
        <name>K(+)</name>
        <dbReference type="ChEBI" id="CHEBI:29103"/>
    </ligand>
</feature>
<comment type="subunit">
    <text evidence="12">Homodimer.</text>
</comment>
<keyword evidence="4 12" id="KW-0808">Transferase</keyword>
<comment type="pathway">
    <text evidence="12">Carbohydrate metabolism; D-ribose degradation; D-ribose 5-phosphate from beta-D-ribopyranose: step 2/2.</text>
</comment>
<dbReference type="PANTHER" id="PTHR10584:SF166">
    <property type="entry name" value="RIBOKINASE"/>
    <property type="match status" value="1"/>
</dbReference>
<evidence type="ECO:0000256" key="7">
    <source>
        <dbReference type="ARBA" id="ARBA00022777"/>
    </source>
</evidence>
<comment type="caution">
    <text evidence="12">Lacks conserved residue(s) required for the propagation of feature annotation.</text>
</comment>
<dbReference type="InterPro" id="IPR002139">
    <property type="entry name" value="Ribo/fructo_kinase"/>
</dbReference>
<dbReference type="Pfam" id="PF00294">
    <property type="entry name" value="PfkB"/>
    <property type="match status" value="1"/>
</dbReference>
<dbReference type="CDD" id="cd01174">
    <property type="entry name" value="ribokinase"/>
    <property type="match status" value="1"/>
</dbReference>
<evidence type="ECO:0000256" key="9">
    <source>
        <dbReference type="ARBA" id="ARBA00022842"/>
    </source>
</evidence>
<dbReference type="GO" id="GO:0004747">
    <property type="term" value="F:ribokinase activity"/>
    <property type="evidence" value="ECO:0007669"/>
    <property type="project" value="UniProtKB-EC"/>
</dbReference>